<dbReference type="EMBL" id="ACNN01000026">
    <property type="protein sequence ID" value="EEN82437.1"/>
    <property type="molecule type" value="Genomic_DNA"/>
</dbReference>
<organism evidence="1 2">
    <name type="scientific">Porphyromonas endodontalis (strain ATCC 35406 / DSM 24491 / JCM 8526 / CCUG 16442 / BCRC 14492 / NCTC 13058 / HG 370)</name>
    <name type="common">Bacteroides endodontalis</name>
    <dbReference type="NCBI Taxonomy" id="553175"/>
    <lineage>
        <taxon>Bacteria</taxon>
        <taxon>Pseudomonadati</taxon>
        <taxon>Bacteroidota</taxon>
        <taxon>Bacteroidia</taxon>
        <taxon>Bacteroidales</taxon>
        <taxon>Porphyromonadaceae</taxon>
        <taxon>Porphyromonas</taxon>
    </lineage>
</organism>
<comment type="caution">
    <text evidence="1">The sequence shown here is derived from an EMBL/GenBank/DDBJ whole genome shotgun (WGS) entry which is preliminary data.</text>
</comment>
<sequence>MILPTPKEKERMLSVVRLFSSMEKSEIAVDLVCFKVEFVL</sequence>
<dbReference type="STRING" id="553175.POREN0001_1865"/>
<evidence type="ECO:0000313" key="1">
    <source>
        <dbReference type="EMBL" id="EEN82437.1"/>
    </source>
</evidence>
<protein>
    <submittedName>
        <fullName evidence="1">Uncharacterized protein</fullName>
    </submittedName>
</protein>
<keyword evidence="2" id="KW-1185">Reference proteome</keyword>
<evidence type="ECO:0000313" key="2">
    <source>
        <dbReference type="Proteomes" id="UP000004295"/>
    </source>
</evidence>
<accession>C3JBX7</accession>
<proteinExistence type="predicted"/>
<gene>
    <name evidence="1" type="ORF">POREN0001_1865</name>
</gene>
<dbReference type="Proteomes" id="UP000004295">
    <property type="component" value="Unassembled WGS sequence"/>
</dbReference>
<dbReference type="AlphaFoldDB" id="C3JBX7"/>
<name>C3JBX7_POREA</name>
<reference evidence="1 2" key="1">
    <citation type="submission" date="2009-04" db="EMBL/GenBank/DDBJ databases">
        <authorList>
            <person name="Sebastian Y."/>
            <person name="Madupu R."/>
            <person name="Durkin A.S."/>
            <person name="Torralba M."/>
            <person name="Methe B."/>
            <person name="Sutton G.G."/>
            <person name="Strausberg R.L."/>
            <person name="Nelson K.E."/>
        </authorList>
    </citation>
    <scope>NUCLEOTIDE SEQUENCE [LARGE SCALE GENOMIC DNA]</scope>
    <source>
        <strain evidence="2">ATCC 35406 / DSM 24491 / JCM 8526 / CCUG 16442 / BCRC 14492 / NCTC 13058 / HG 370</strain>
    </source>
</reference>